<accession>A0A3P1VBG2</accession>
<reference evidence="1 2" key="1">
    <citation type="submission" date="2018-11" db="EMBL/GenBank/DDBJ databases">
        <title>Genomes From Bacteria Associated with the Canine Oral Cavity: a Test Case for Automated Genome-Based Taxonomic Assignment.</title>
        <authorList>
            <person name="Coil D.A."/>
            <person name="Jospin G."/>
            <person name="Darling A.E."/>
            <person name="Wallis C."/>
            <person name="Davis I.J."/>
            <person name="Harris S."/>
            <person name="Eisen J.A."/>
            <person name="Holcombe L.J."/>
            <person name="O'Flynn C."/>
        </authorList>
    </citation>
    <scope>NUCLEOTIDE SEQUENCE [LARGE SCALE GENOMIC DNA]</scope>
    <source>
        <strain evidence="1 2">OH4621_COT-116</strain>
    </source>
</reference>
<evidence type="ECO:0000313" key="1">
    <source>
        <dbReference type="EMBL" id="RRD31499.1"/>
    </source>
</evidence>
<comment type="caution">
    <text evidence="1">The sequence shown here is derived from an EMBL/GenBank/DDBJ whole genome shotgun (WGS) entry which is preliminary data.</text>
</comment>
<dbReference type="EMBL" id="RQZA01000003">
    <property type="protein sequence ID" value="RRD31499.1"/>
    <property type="molecule type" value="Genomic_DNA"/>
</dbReference>
<sequence length="123" mass="14453">MSVTVKVDYYSSLCDSFMYGKKFLDLPEKIVDAIDDYFDGQEIDFSGWANPDNVYINLYYVESPKTVLVDIIGFMTDIEYEEHFLGNDGLEEFIELWMEKISERLNEEVTFLGYADGEFHFFQ</sequence>
<dbReference type="Proteomes" id="UP000281771">
    <property type="component" value="Unassembled WGS sequence"/>
</dbReference>
<protein>
    <submittedName>
        <fullName evidence="1">Uncharacterized protein</fullName>
    </submittedName>
</protein>
<dbReference type="AlphaFoldDB" id="A0A3P1VBG2"/>
<organism evidence="1 2">
    <name type="scientific">Streptococcus minor</name>
    <dbReference type="NCBI Taxonomy" id="229549"/>
    <lineage>
        <taxon>Bacteria</taxon>
        <taxon>Bacillati</taxon>
        <taxon>Bacillota</taxon>
        <taxon>Bacilli</taxon>
        <taxon>Lactobacillales</taxon>
        <taxon>Streptococcaceae</taxon>
        <taxon>Streptococcus</taxon>
    </lineage>
</organism>
<proteinExistence type="predicted"/>
<gene>
    <name evidence="1" type="ORF">EII38_04545</name>
</gene>
<dbReference type="RefSeq" id="WP_124776417.1">
    <property type="nucleotide sequence ID" value="NZ_RQZA01000003.1"/>
</dbReference>
<keyword evidence="2" id="KW-1185">Reference proteome</keyword>
<name>A0A3P1VBG2_9STRE</name>
<evidence type="ECO:0000313" key="2">
    <source>
        <dbReference type="Proteomes" id="UP000281771"/>
    </source>
</evidence>